<dbReference type="PROSITE" id="PS00675">
    <property type="entry name" value="SIGMA54_INTERACT_1"/>
    <property type="match status" value="1"/>
</dbReference>
<dbReference type="Pfam" id="PF25601">
    <property type="entry name" value="AAA_lid_14"/>
    <property type="match status" value="1"/>
</dbReference>
<feature type="domain" description="Sigma-54 factor interaction" evidence="7">
    <location>
        <begin position="193"/>
        <end position="422"/>
    </location>
</feature>
<dbReference type="CDD" id="cd00009">
    <property type="entry name" value="AAA"/>
    <property type="match status" value="1"/>
</dbReference>
<dbReference type="GO" id="GO:0005524">
    <property type="term" value="F:ATP binding"/>
    <property type="evidence" value="ECO:0007669"/>
    <property type="project" value="UniProtKB-KW"/>
</dbReference>
<dbReference type="InterPro" id="IPR029016">
    <property type="entry name" value="GAF-like_dom_sf"/>
</dbReference>
<accession>A0A1M6UJY6</accession>
<dbReference type="STRING" id="633813.SAMN04488087_1743"/>
<keyword evidence="2" id="KW-0067">ATP-binding</keyword>
<dbReference type="Pfam" id="PF01590">
    <property type="entry name" value="GAF"/>
    <property type="match status" value="1"/>
</dbReference>
<gene>
    <name evidence="8" type="ORF">SAMN04488087_1743</name>
</gene>
<evidence type="ECO:0000256" key="5">
    <source>
        <dbReference type="ARBA" id="ARBA00023159"/>
    </source>
</evidence>
<dbReference type="AlphaFoldDB" id="A0A1M6UJY6"/>
<dbReference type="PRINTS" id="PR01590">
    <property type="entry name" value="HTHFIS"/>
</dbReference>
<evidence type="ECO:0000259" key="7">
    <source>
        <dbReference type="PROSITE" id="PS50045"/>
    </source>
</evidence>
<proteinExistence type="predicted"/>
<evidence type="ECO:0000256" key="6">
    <source>
        <dbReference type="ARBA" id="ARBA00023163"/>
    </source>
</evidence>
<dbReference type="Gene3D" id="1.10.8.60">
    <property type="match status" value="1"/>
</dbReference>
<dbReference type="PROSITE" id="PS00688">
    <property type="entry name" value="SIGMA54_INTERACT_3"/>
    <property type="match status" value="1"/>
</dbReference>
<evidence type="ECO:0000256" key="4">
    <source>
        <dbReference type="ARBA" id="ARBA00023125"/>
    </source>
</evidence>
<dbReference type="InterPro" id="IPR027417">
    <property type="entry name" value="P-loop_NTPase"/>
</dbReference>
<dbReference type="EMBL" id="FRAU01000005">
    <property type="protein sequence ID" value="SHK69544.1"/>
    <property type="molecule type" value="Genomic_DNA"/>
</dbReference>
<evidence type="ECO:0000256" key="2">
    <source>
        <dbReference type="ARBA" id="ARBA00022840"/>
    </source>
</evidence>
<keyword evidence="5" id="KW-0010">Activator</keyword>
<dbReference type="InterPro" id="IPR003018">
    <property type="entry name" value="GAF"/>
</dbReference>
<dbReference type="GO" id="GO:0006355">
    <property type="term" value="P:regulation of DNA-templated transcription"/>
    <property type="evidence" value="ECO:0007669"/>
    <property type="project" value="InterPro"/>
</dbReference>
<dbReference type="OrthoDB" id="9782110at2"/>
<keyword evidence="4" id="KW-0238">DNA-binding</keyword>
<dbReference type="SUPFAM" id="SSF46689">
    <property type="entry name" value="Homeodomain-like"/>
    <property type="match status" value="1"/>
</dbReference>
<dbReference type="PROSITE" id="PS50045">
    <property type="entry name" value="SIGMA54_INTERACT_4"/>
    <property type="match status" value="1"/>
</dbReference>
<dbReference type="InterPro" id="IPR002197">
    <property type="entry name" value="HTH_Fis"/>
</dbReference>
<evidence type="ECO:0000256" key="3">
    <source>
        <dbReference type="ARBA" id="ARBA00023015"/>
    </source>
</evidence>
<dbReference type="PANTHER" id="PTHR32071">
    <property type="entry name" value="TRANSCRIPTIONAL REGULATORY PROTEIN"/>
    <property type="match status" value="1"/>
</dbReference>
<keyword evidence="6" id="KW-0804">Transcription</keyword>
<sequence>MSAPPTSRTSLEALVEIAQTINTLRDPEAVLEKVLEIAMETLEAERGFILLKAPQHPEGFAIRSQRNFTERQLGELVRISTSVVHEVLRRGEPVLVYEAQQDERYGKAESIVVQRIQSIACVPLRIKERLIGAIYLDSLSQRGRFTRDNLPFLEAFAHQAAIAIENAQLYQSLRDENRRLRSEIQRLHGFDEIVGQSPAMREVFDTMARVLDTDATILIEGESGTGKELIARAIHYNSERKNKPFVVVFCGSLPDELLESELFGYKKGAFTGALSDKKGLFEVADGGTVFLDEVGDLSPRMQTALLRVLQEGEIRRVGDTQVRRVDVRVISATNKPLRELVQQGTFREDLYYRLNTIQITVPPLRHRRGDIPLLAHHFLDKYAVKKRAHIKGFTPEALELMERYHWPGNVRELENTIERAVVLARGELITPEDLRLPELPDAQDPFEPDLPLKEVERRVVLRTLKRHGGNISETARVLGVSRRWLHYKLKEWDVQNA</sequence>
<evidence type="ECO:0000313" key="8">
    <source>
        <dbReference type="EMBL" id="SHK69544.1"/>
    </source>
</evidence>
<keyword evidence="9" id="KW-1185">Reference proteome</keyword>
<dbReference type="Gene3D" id="3.40.50.300">
    <property type="entry name" value="P-loop containing nucleotide triphosphate hydrolases"/>
    <property type="match status" value="1"/>
</dbReference>
<dbReference type="SUPFAM" id="SSF55781">
    <property type="entry name" value="GAF domain-like"/>
    <property type="match status" value="1"/>
</dbReference>
<dbReference type="SMART" id="SM00065">
    <property type="entry name" value="GAF"/>
    <property type="match status" value="1"/>
</dbReference>
<dbReference type="RefSeq" id="WP_072715576.1">
    <property type="nucleotide sequence ID" value="NZ_FRAU01000005.1"/>
</dbReference>
<dbReference type="InterPro" id="IPR058031">
    <property type="entry name" value="AAA_lid_NorR"/>
</dbReference>
<dbReference type="Pfam" id="PF02954">
    <property type="entry name" value="HTH_8"/>
    <property type="match status" value="1"/>
</dbReference>
<organism evidence="8 9">
    <name type="scientific">Rhodothermus profundi</name>
    <dbReference type="NCBI Taxonomy" id="633813"/>
    <lineage>
        <taxon>Bacteria</taxon>
        <taxon>Pseudomonadati</taxon>
        <taxon>Rhodothermota</taxon>
        <taxon>Rhodothermia</taxon>
        <taxon>Rhodothermales</taxon>
        <taxon>Rhodothermaceae</taxon>
        <taxon>Rhodothermus</taxon>
    </lineage>
</organism>
<dbReference type="InterPro" id="IPR009057">
    <property type="entry name" value="Homeodomain-like_sf"/>
</dbReference>
<dbReference type="InterPro" id="IPR003593">
    <property type="entry name" value="AAA+_ATPase"/>
</dbReference>
<evidence type="ECO:0000313" key="9">
    <source>
        <dbReference type="Proteomes" id="UP000185812"/>
    </source>
</evidence>
<dbReference type="Proteomes" id="UP000185812">
    <property type="component" value="Unassembled WGS sequence"/>
</dbReference>
<dbReference type="GO" id="GO:0043565">
    <property type="term" value="F:sequence-specific DNA binding"/>
    <property type="evidence" value="ECO:0007669"/>
    <property type="project" value="InterPro"/>
</dbReference>
<dbReference type="Gene3D" id="1.10.10.60">
    <property type="entry name" value="Homeodomain-like"/>
    <property type="match status" value="1"/>
</dbReference>
<dbReference type="InterPro" id="IPR025662">
    <property type="entry name" value="Sigma_54_int_dom_ATP-bd_1"/>
</dbReference>
<keyword evidence="1" id="KW-0547">Nucleotide-binding</keyword>
<keyword evidence="3" id="KW-0805">Transcription regulation</keyword>
<dbReference type="Pfam" id="PF00158">
    <property type="entry name" value="Sigma54_activat"/>
    <property type="match status" value="1"/>
</dbReference>
<evidence type="ECO:0000256" key="1">
    <source>
        <dbReference type="ARBA" id="ARBA00022741"/>
    </source>
</evidence>
<dbReference type="Gene3D" id="3.30.450.40">
    <property type="match status" value="1"/>
</dbReference>
<dbReference type="InterPro" id="IPR002078">
    <property type="entry name" value="Sigma_54_int"/>
</dbReference>
<dbReference type="FunFam" id="3.40.50.300:FF:000006">
    <property type="entry name" value="DNA-binding transcriptional regulator NtrC"/>
    <property type="match status" value="1"/>
</dbReference>
<dbReference type="SUPFAM" id="SSF52540">
    <property type="entry name" value="P-loop containing nucleoside triphosphate hydrolases"/>
    <property type="match status" value="1"/>
</dbReference>
<name>A0A1M6UJY6_9BACT</name>
<dbReference type="SMART" id="SM00382">
    <property type="entry name" value="AAA"/>
    <property type="match status" value="1"/>
</dbReference>
<reference evidence="9" key="1">
    <citation type="submission" date="2016-11" db="EMBL/GenBank/DDBJ databases">
        <authorList>
            <person name="Varghese N."/>
            <person name="Submissions S."/>
        </authorList>
    </citation>
    <scope>NUCLEOTIDE SEQUENCE [LARGE SCALE GENOMIC DNA]</scope>
    <source>
        <strain evidence="9">DSM 22212</strain>
    </source>
</reference>
<dbReference type="InterPro" id="IPR025944">
    <property type="entry name" value="Sigma_54_int_dom_CS"/>
</dbReference>
<protein>
    <submittedName>
        <fullName evidence="8">Nif-specific regulatory protein</fullName>
    </submittedName>
</protein>
<dbReference type="PROSITE" id="PS00676">
    <property type="entry name" value="SIGMA54_INTERACT_2"/>
    <property type="match status" value="1"/>
</dbReference>
<dbReference type="InterPro" id="IPR025943">
    <property type="entry name" value="Sigma_54_int_dom_ATP-bd_2"/>
</dbReference>
<dbReference type="FunFam" id="1.10.8.60:FF:000014">
    <property type="entry name" value="DNA-binding transcriptional regulator NtrC"/>
    <property type="match status" value="1"/>
</dbReference>